<dbReference type="InterPro" id="IPR027417">
    <property type="entry name" value="P-loop_NTPase"/>
</dbReference>
<accession>A0A347UL32</accession>
<dbReference type="NCBIfam" id="TIGR02786">
    <property type="entry name" value="addB_alphas"/>
    <property type="match status" value="1"/>
</dbReference>
<protein>
    <submittedName>
        <fullName evidence="3">Double-strand break repair protein AddB</fullName>
    </submittedName>
</protein>
<feature type="domain" description="PD-(D/E)XK endonuclease-like" evidence="2">
    <location>
        <begin position="713"/>
        <end position="941"/>
    </location>
</feature>
<dbReference type="SUPFAM" id="SSF52540">
    <property type="entry name" value="P-loop containing nucleoside triphosphate hydrolases"/>
    <property type="match status" value="1"/>
</dbReference>
<dbReference type="Gene3D" id="3.90.320.10">
    <property type="match status" value="1"/>
</dbReference>
<organism evidence="3 4">
    <name type="scientific">Profundibacter amoris</name>
    <dbReference type="NCBI Taxonomy" id="2171755"/>
    <lineage>
        <taxon>Bacteria</taxon>
        <taxon>Pseudomonadati</taxon>
        <taxon>Pseudomonadota</taxon>
        <taxon>Alphaproteobacteria</taxon>
        <taxon>Rhodobacterales</taxon>
        <taxon>Paracoccaceae</taxon>
        <taxon>Profundibacter</taxon>
    </lineage>
</organism>
<keyword evidence="4" id="KW-1185">Reference proteome</keyword>
<dbReference type="InterPro" id="IPR011604">
    <property type="entry name" value="PDDEXK-like_dom_sf"/>
</dbReference>
<dbReference type="AlphaFoldDB" id="A0A347UL32"/>
<feature type="region of interest" description="Disordered" evidence="1">
    <location>
        <begin position="693"/>
        <end position="712"/>
    </location>
</feature>
<dbReference type="InterPro" id="IPR038726">
    <property type="entry name" value="PDDEXK_AddAB-type"/>
</dbReference>
<dbReference type="KEGG" id="pamo:BAR1_17460"/>
<evidence type="ECO:0000256" key="1">
    <source>
        <dbReference type="SAM" id="MobiDB-lite"/>
    </source>
</evidence>
<proteinExistence type="predicted"/>
<evidence type="ECO:0000313" key="4">
    <source>
        <dbReference type="Proteomes" id="UP000261704"/>
    </source>
</evidence>
<reference evidence="3 4" key="1">
    <citation type="submission" date="2018-09" db="EMBL/GenBank/DDBJ databases">
        <title>Profundibacter amoris BAR1 gen. nov., sp. nov., a new member of the Roseobacter clade isolated at Lokis Castle Vent Field on the Arctic Mid-Oceanic Ridge.</title>
        <authorList>
            <person name="Le Moine Bauer S."/>
            <person name="Sjoeberg A.G."/>
            <person name="L'Haridon S."/>
            <person name="Stokke R."/>
            <person name="Roalkvam I."/>
            <person name="Steen I.H."/>
            <person name="Dahle H."/>
        </authorList>
    </citation>
    <scope>NUCLEOTIDE SEQUENCE [LARGE SCALE GENOMIC DNA]</scope>
    <source>
        <strain evidence="3 4">BAR1</strain>
    </source>
</reference>
<dbReference type="OrthoDB" id="9780606at2"/>
<gene>
    <name evidence="3" type="primary">addB</name>
    <name evidence="3" type="ORF">BAR1_17460</name>
</gene>
<name>A0A347UL32_9RHOB</name>
<dbReference type="Pfam" id="PF12705">
    <property type="entry name" value="PDDEXK_1"/>
    <property type="match status" value="1"/>
</dbReference>
<dbReference type="InterPro" id="IPR014153">
    <property type="entry name" value="Ds_break_AddB"/>
</dbReference>
<evidence type="ECO:0000259" key="2">
    <source>
        <dbReference type="Pfam" id="PF12705"/>
    </source>
</evidence>
<sequence>MFEPTGTLRVFGLPPGADFPKALIDGVLERCKTRPPEFLATVEIYVNTRRMQRRIREIFDAGPARLLPRVRLITDLGQITALTGLPPAVPKLQRRLELAQLVAKLVEKQPDLAPRASVYDLADSLASLMDEMQSEGVPPEVIETLDISDQSGHWERALRFVRLTQVYFGETANEHPDSEARQRLVVERITEKWVSNPPQNPIIIAGSTGSRGATHMLMQAVAKLPQGALVLPGYDFDLPDHVWAAMDDAMSAADHPQFRFRALQNSLGIDSSDIAEWTKTTPPSAARNRLVSLALRPAPVTDQWMAEGPELTDLQTACENMTLVQAPSARIEALTIALKLRQAAETGQTAALITPDRTLTRQVTAALDQWGIEPDDSAGLPLPMSAPGRFLLHIAGLFGQVLTSETLLTLLKHPLTHSGKAGRGDHLRWTRDLELHIRKNGPPFPTKDSLSAWANAQADDGRREWAAWLGDLLDGLETVTARPLTDHLEHHLALARTLAAGPDDTGSGELWEKPAGQKALEQVSELQRCAGHGGVLAPFDYNTLFRNLLNQAEVHDPTRPHPNIMIWGTLEARVQGADLVILGGLNDGIWPAAPNPDPWMNRAMRQKAGLLLPERQIGLSAHDFQQAIGAKEVWLTRALRDAEAQTVPSRWLNRLTNLLGGLKETGGADALKTMQARGDGWLGMVAEMERISVSKPPEKRPSPIPPTSAQPKSLSVTGITKLIRDPYAVYAGKVLRIYPLDPIRQQPDAPLAGTVVHKILERFIKERTEETRDQAKARLMQIADEVLATDAPWPAARRVWRAKLARVADWFLQGEEDRAKLAKVFKLEQTGAAKVGTLDFTLTARADRLDRSDDGLTYIYDYKTGKPPTKKQQIEFDKQMLLTAAMVERAGFKGLADTRVGGAAFIGLGASPEVVPAPLDETDLNTIWAELETLISTYTAGEKGYTSRRAMEKTSYSYDYDHLARYGEWDESDTPEQEALT</sequence>
<evidence type="ECO:0000313" key="3">
    <source>
        <dbReference type="EMBL" id="AXX99560.1"/>
    </source>
</evidence>
<dbReference type="Proteomes" id="UP000261704">
    <property type="component" value="Chromosome"/>
</dbReference>
<dbReference type="EMBL" id="CP032125">
    <property type="protein sequence ID" value="AXX99560.1"/>
    <property type="molecule type" value="Genomic_DNA"/>
</dbReference>
<dbReference type="RefSeq" id="WP_118944211.1">
    <property type="nucleotide sequence ID" value="NZ_CP032125.1"/>
</dbReference>